<dbReference type="EMBL" id="KZ994782">
    <property type="protein sequence ID" value="RKO92090.1"/>
    <property type="molecule type" value="Genomic_DNA"/>
</dbReference>
<evidence type="ECO:0000313" key="3">
    <source>
        <dbReference type="Proteomes" id="UP000269721"/>
    </source>
</evidence>
<feature type="region of interest" description="Disordered" evidence="1">
    <location>
        <begin position="1"/>
        <end position="23"/>
    </location>
</feature>
<feature type="region of interest" description="Disordered" evidence="1">
    <location>
        <begin position="132"/>
        <end position="182"/>
    </location>
</feature>
<feature type="compositionally biased region" description="Pro residues" evidence="1">
    <location>
        <begin position="1"/>
        <end position="14"/>
    </location>
</feature>
<name>A0A4P9WLS1_9FUNG</name>
<organism evidence="2 3">
    <name type="scientific">Blyttiomyces helicus</name>
    <dbReference type="NCBI Taxonomy" id="388810"/>
    <lineage>
        <taxon>Eukaryota</taxon>
        <taxon>Fungi</taxon>
        <taxon>Fungi incertae sedis</taxon>
        <taxon>Chytridiomycota</taxon>
        <taxon>Chytridiomycota incertae sedis</taxon>
        <taxon>Chytridiomycetes</taxon>
        <taxon>Chytridiomycetes incertae sedis</taxon>
        <taxon>Blyttiomyces</taxon>
    </lineage>
</organism>
<accession>A0A4P9WLS1</accession>
<evidence type="ECO:0000256" key="1">
    <source>
        <dbReference type="SAM" id="MobiDB-lite"/>
    </source>
</evidence>
<reference evidence="3" key="1">
    <citation type="journal article" date="2018" name="Nat. Microbiol.">
        <title>Leveraging single-cell genomics to expand the fungal tree of life.</title>
        <authorList>
            <person name="Ahrendt S.R."/>
            <person name="Quandt C.A."/>
            <person name="Ciobanu D."/>
            <person name="Clum A."/>
            <person name="Salamov A."/>
            <person name="Andreopoulos B."/>
            <person name="Cheng J.F."/>
            <person name="Woyke T."/>
            <person name="Pelin A."/>
            <person name="Henrissat B."/>
            <person name="Reynolds N.K."/>
            <person name="Benny G.L."/>
            <person name="Smith M.E."/>
            <person name="James T.Y."/>
            <person name="Grigoriev I.V."/>
        </authorList>
    </citation>
    <scope>NUCLEOTIDE SEQUENCE [LARGE SCALE GENOMIC DNA]</scope>
</reference>
<dbReference type="Proteomes" id="UP000269721">
    <property type="component" value="Unassembled WGS sequence"/>
</dbReference>
<dbReference type="AlphaFoldDB" id="A0A4P9WLS1"/>
<proteinExistence type="predicted"/>
<gene>
    <name evidence="2" type="ORF">BDK51DRAFT_37249</name>
</gene>
<protein>
    <submittedName>
        <fullName evidence="2">Uncharacterized protein</fullName>
    </submittedName>
</protein>
<sequence>MPFLTHPPPHPQPNPGKSSFHGSAKTQGETYIVWSRFIYYPDGFHTYGGVPAREKDSEHATKAAANARVCEVFFEDNPFGVDGNELFAQESYRDDLLILTSHMPDSPGTWTVAAQPRYKYHWAVACPRREGPMLEEGFSDPGGESDERERRRDERPWYTQESEEGCDDDAGDEGYDQEYDQGFDGSRYLQPSFCIKSDGGLGGGGG</sequence>
<evidence type="ECO:0000313" key="2">
    <source>
        <dbReference type="EMBL" id="RKO92090.1"/>
    </source>
</evidence>
<feature type="compositionally biased region" description="Acidic residues" evidence="1">
    <location>
        <begin position="161"/>
        <end position="181"/>
    </location>
</feature>
<feature type="compositionally biased region" description="Basic and acidic residues" evidence="1">
    <location>
        <begin position="145"/>
        <end position="156"/>
    </location>
</feature>
<keyword evidence="3" id="KW-1185">Reference proteome</keyword>